<protein>
    <recommendedName>
        <fullName evidence="1">Serine acetyltransferase</fullName>
    </recommendedName>
</protein>
<dbReference type="InterPro" id="IPR010493">
    <property type="entry name" value="Ser_AcTrfase_N"/>
</dbReference>
<evidence type="ECO:0000256" key="2">
    <source>
        <dbReference type="ARBA" id="ARBA00022605"/>
    </source>
</evidence>
<keyword evidence="2" id="KW-0028">Amino-acid biosynthesis</keyword>
<dbReference type="GO" id="GO:0005737">
    <property type="term" value="C:cytoplasm"/>
    <property type="evidence" value="ECO:0007669"/>
    <property type="project" value="InterPro"/>
</dbReference>
<dbReference type="AlphaFoldDB" id="A0A1T5M3N6"/>
<organism evidence="6 7">
    <name type="scientific">Ohtaekwangia koreensis</name>
    <dbReference type="NCBI Taxonomy" id="688867"/>
    <lineage>
        <taxon>Bacteria</taxon>
        <taxon>Pseudomonadati</taxon>
        <taxon>Bacteroidota</taxon>
        <taxon>Cytophagia</taxon>
        <taxon>Cytophagales</taxon>
        <taxon>Fulvivirgaceae</taxon>
        <taxon>Ohtaekwangia</taxon>
    </lineage>
</organism>
<proteinExistence type="predicted"/>
<dbReference type="CDD" id="cd03354">
    <property type="entry name" value="LbH_SAT"/>
    <property type="match status" value="1"/>
</dbReference>
<dbReference type="GO" id="GO:0006535">
    <property type="term" value="P:cysteine biosynthetic process from serine"/>
    <property type="evidence" value="ECO:0007669"/>
    <property type="project" value="InterPro"/>
</dbReference>
<dbReference type="InterPro" id="IPR042122">
    <property type="entry name" value="Ser_AcTrfase_N_sf"/>
</dbReference>
<dbReference type="InterPro" id="IPR053376">
    <property type="entry name" value="Serine_acetyltransferase"/>
</dbReference>
<dbReference type="PANTHER" id="PTHR42811">
    <property type="entry name" value="SERINE ACETYLTRANSFERASE"/>
    <property type="match status" value="1"/>
</dbReference>
<keyword evidence="7" id="KW-1185">Reference proteome</keyword>
<dbReference type="InterPro" id="IPR011004">
    <property type="entry name" value="Trimer_LpxA-like_sf"/>
</dbReference>
<dbReference type="UniPathway" id="UPA00136">
    <property type="reaction ID" value="UER00199"/>
</dbReference>
<dbReference type="SUPFAM" id="SSF51161">
    <property type="entry name" value="Trimeric LpxA-like enzymes"/>
    <property type="match status" value="1"/>
</dbReference>
<feature type="domain" description="Serine acetyltransferase N-terminal" evidence="5">
    <location>
        <begin position="75"/>
        <end position="140"/>
    </location>
</feature>
<dbReference type="Gene3D" id="2.160.10.10">
    <property type="entry name" value="Hexapeptide repeat proteins"/>
    <property type="match status" value="1"/>
</dbReference>
<evidence type="ECO:0000256" key="3">
    <source>
        <dbReference type="ARBA" id="ARBA00022679"/>
    </source>
</evidence>
<keyword evidence="4" id="KW-0012">Acyltransferase</keyword>
<dbReference type="InterPro" id="IPR045304">
    <property type="entry name" value="LbH_SAT"/>
</dbReference>
<reference evidence="6 7" key="1">
    <citation type="submission" date="2017-02" db="EMBL/GenBank/DDBJ databases">
        <authorList>
            <person name="Peterson S.W."/>
        </authorList>
    </citation>
    <scope>NUCLEOTIDE SEQUENCE [LARGE SCALE GENOMIC DNA]</scope>
    <source>
        <strain evidence="6 7">DSM 25262</strain>
    </source>
</reference>
<dbReference type="EMBL" id="FUZU01000003">
    <property type="protein sequence ID" value="SKC82644.1"/>
    <property type="molecule type" value="Genomic_DNA"/>
</dbReference>
<dbReference type="NCBIfam" id="NF041874">
    <property type="entry name" value="EPS_EpsC"/>
    <property type="match status" value="1"/>
</dbReference>
<dbReference type="Pfam" id="PF06426">
    <property type="entry name" value="SATase_N"/>
    <property type="match status" value="1"/>
</dbReference>
<name>A0A1T5M3N6_9BACT</name>
<gene>
    <name evidence="6" type="ORF">SAMN05660236_4240</name>
</gene>
<dbReference type="STRING" id="688867.SAMN05660236_4240"/>
<evidence type="ECO:0000313" key="7">
    <source>
        <dbReference type="Proteomes" id="UP000190961"/>
    </source>
</evidence>
<dbReference type="Proteomes" id="UP000190961">
    <property type="component" value="Unassembled WGS sequence"/>
</dbReference>
<accession>A0A1T5M3N6</accession>
<sequence length="292" mass="32380">MPFLRGTITTRFVHMDKSFLQKLYQSHQACPTCPTPAEVSYFFVELLGALFADFTQLSHLSEDDFARLMNKQQDDLEKLLRNNLASDAGGSTKLADDFFQALPDIHTRIEEDVTAMYEGDPAAKSRSEVVRTYPGFYAIAAYRMAHQLLKQGVKEIPRIITEHAHSKTGIDIHPGATIGRHFCIDHGTGVVIGETSVIGDHVKIYQGVTLGALSVNKEDASRKRHPTLEDHVVVYAGATILGGETVIGHHSVIGGNVWLTRSVPPLSKIYYQAKMFNGDTNETDLVVFRSHE</sequence>
<evidence type="ECO:0000313" key="6">
    <source>
        <dbReference type="EMBL" id="SKC82644.1"/>
    </source>
</evidence>
<evidence type="ECO:0000256" key="1">
    <source>
        <dbReference type="ARBA" id="ARBA00018522"/>
    </source>
</evidence>
<dbReference type="GO" id="GO:0009001">
    <property type="term" value="F:serine O-acetyltransferase activity"/>
    <property type="evidence" value="ECO:0007669"/>
    <property type="project" value="InterPro"/>
</dbReference>
<keyword evidence="3 6" id="KW-0808">Transferase</keyword>
<evidence type="ECO:0000259" key="5">
    <source>
        <dbReference type="Pfam" id="PF06426"/>
    </source>
</evidence>
<evidence type="ECO:0000256" key="4">
    <source>
        <dbReference type="ARBA" id="ARBA00023315"/>
    </source>
</evidence>
<dbReference type="Gene3D" id="1.10.3130.10">
    <property type="entry name" value="serine acetyltransferase, domain 1"/>
    <property type="match status" value="1"/>
</dbReference>